<dbReference type="Proteomes" id="UP000288805">
    <property type="component" value="Unassembled WGS sequence"/>
</dbReference>
<accession>A0A438E0G5</accession>
<protein>
    <submittedName>
        <fullName evidence="1">Uncharacterized protein</fullName>
    </submittedName>
</protein>
<dbReference type="EMBL" id="QGNW01001448">
    <property type="protein sequence ID" value="RVW40942.1"/>
    <property type="molecule type" value="Genomic_DNA"/>
</dbReference>
<evidence type="ECO:0000313" key="2">
    <source>
        <dbReference type="Proteomes" id="UP000288805"/>
    </source>
</evidence>
<dbReference type="PANTHER" id="PTHR45979">
    <property type="entry name" value="PAP/OAS1 SUBSTRATE-BINDING DOMAIN SUPERFAMILY"/>
    <property type="match status" value="1"/>
</dbReference>
<gene>
    <name evidence="1" type="ORF">CK203_076954</name>
</gene>
<reference evidence="1 2" key="1">
    <citation type="journal article" date="2018" name="PLoS Genet.">
        <title>Population sequencing reveals clonal diversity and ancestral inbreeding in the grapevine cultivar Chardonnay.</title>
        <authorList>
            <person name="Roach M.J."/>
            <person name="Johnson D.L."/>
            <person name="Bohlmann J."/>
            <person name="van Vuuren H.J."/>
            <person name="Jones S.J."/>
            <person name="Pretorius I.S."/>
            <person name="Schmidt S.A."/>
            <person name="Borneman A.R."/>
        </authorList>
    </citation>
    <scope>NUCLEOTIDE SEQUENCE [LARGE SCALE GENOMIC DNA]</scope>
    <source>
        <strain evidence="2">cv. Chardonnay</strain>
        <tissue evidence="1">Leaf</tissue>
    </source>
</reference>
<proteinExistence type="predicted"/>
<name>A0A438E0G5_VITVI</name>
<comment type="caution">
    <text evidence="1">The sequence shown here is derived from an EMBL/GenBank/DDBJ whole genome shotgun (WGS) entry which is preliminary data.</text>
</comment>
<organism evidence="1 2">
    <name type="scientific">Vitis vinifera</name>
    <name type="common">Grape</name>
    <dbReference type="NCBI Taxonomy" id="29760"/>
    <lineage>
        <taxon>Eukaryota</taxon>
        <taxon>Viridiplantae</taxon>
        <taxon>Streptophyta</taxon>
        <taxon>Embryophyta</taxon>
        <taxon>Tracheophyta</taxon>
        <taxon>Spermatophyta</taxon>
        <taxon>Magnoliopsida</taxon>
        <taxon>eudicotyledons</taxon>
        <taxon>Gunneridae</taxon>
        <taxon>Pentapetalae</taxon>
        <taxon>rosids</taxon>
        <taxon>Vitales</taxon>
        <taxon>Vitaceae</taxon>
        <taxon>Viteae</taxon>
        <taxon>Vitis</taxon>
    </lineage>
</organism>
<dbReference type="AlphaFoldDB" id="A0A438E0G5"/>
<dbReference type="PANTHER" id="PTHR45979:SF2">
    <property type="entry name" value="PAP_OAS1 SUBSTRATE-BINDING DOMAIN SUPERFAMILY"/>
    <property type="match status" value="1"/>
</dbReference>
<sequence>MGDLRACSPEPHGLFTDDRLLPLPSLSNPNPPAIGAAQWARAENTVQEIICEVQPTEVSEERRKEVVDYVQGLIRVRVGCEFYEMTTEPVGIGNEALCQWNLEQKTVLSRIGRTWASGGTRVTFSNVQVNRGRKGGAEKGGEGQERRGVCRRRRRGGCREKLGESSSFT</sequence>
<dbReference type="InterPro" id="IPR058921">
    <property type="entry name" value="PAP/OAS1-rel"/>
</dbReference>
<evidence type="ECO:0000313" key="1">
    <source>
        <dbReference type="EMBL" id="RVW40942.1"/>
    </source>
</evidence>